<dbReference type="InterPro" id="IPR029052">
    <property type="entry name" value="Metallo-depent_PP-like"/>
</dbReference>
<feature type="binding site" evidence="6">
    <location>
        <position position="8"/>
    </location>
    <ligand>
        <name>Fe cation</name>
        <dbReference type="ChEBI" id="CHEBI:24875"/>
        <label>1</label>
    </ligand>
</feature>
<dbReference type="Pfam" id="PF13277">
    <property type="entry name" value="YmdB"/>
    <property type="match status" value="1"/>
</dbReference>
<dbReference type="GO" id="GO:0046872">
    <property type="term" value="F:metal ion binding"/>
    <property type="evidence" value="ECO:0007669"/>
    <property type="project" value="UniProtKB-KW"/>
</dbReference>
<dbReference type="NCBIfam" id="TIGR00282">
    <property type="entry name" value="TIGR00282 family metallophosphoesterase"/>
    <property type="match status" value="1"/>
</dbReference>
<gene>
    <name evidence="7" type="ORF">CXZ10_15440</name>
</gene>
<feature type="binding site" evidence="6">
    <location>
        <position position="178"/>
    </location>
    <ligand>
        <name>Fe cation</name>
        <dbReference type="ChEBI" id="CHEBI:24875"/>
        <label>2</label>
    </ligand>
</feature>
<accession>A0A1I4W1W9</accession>
<dbReference type="PIRSF" id="PIRSF004789">
    <property type="entry name" value="DR1281"/>
    <property type="match status" value="1"/>
</dbReference>
<evidence type="ECO:0000313" key="7">
    <source>
        <dbReference type="EMBL" id="PKR88191.1"/>
    </source>
</evidence>
<feature type="binding site" evidence="6">
    <location>
        <position position="153"/>
    </location>
    <ligand>
        <name>Fe cation</name>
        <dbReference type="ChEBI" id="CHEBI:24875"/>
        <label>2</label>
    </ligand>
</feature>
<evidence type="ECO:0000256" key="6">
    <source>
        <dbReference type="PIRSR" id="PIRSR004789-51"/>
    </source>
</evidence>
<dbReference type="SUPFAM" id="SSF56300">
    <property type="entry name" value="Metallo-dependent phosphatases"/>
    <property type="match status" value="1"/>
</dbReference>
<feature type="active site" description="Proton donor" evidence="5">
    <location>
        <position position="68"/>
    </location>
</feature>
<keyword evidence="1 6" id="KW-0479">Metal-binding</keyword>
<feature type="binding site" evidence="6">
    <location>
        <position position="180"/>
    </location>
    <ligand>
        <name>Fe cation</name>
        <dbReference type="ChEBI" id="CHEBI:24875"/>
        <label>1</label>
    </ligand>
</feature>
<keyword evidence="3" id="KW-0408">Iron</keyword>
<sequence length="272" mass="28813">MRLLFVGDVVGRSGRNAISDILPGLISDYALDLVVVNGENAAGGFGITEEICQDFLDAGADVVTTGNHAWDQREALVFIERQPQLLRPANYPPGTPGRGATVAIARNGARVLVVNVMGRVYMDALDDPFAAADRELQACPLGDMADAVVVDMHAEATSEKQAMGHYLDGRASLVVGTHTHVPTADHQILDGGTAYLSDAGMTGDYDSVLGMEKDEPVNRFLRKIPTARFQPALGEPTLCGVAVEVSDSTGLAEAIGPVRIGGRLSEALPTFW</sequence>
<dbReference type="EMBL" id="PJNW01000013">
    <property type="protein sequence ID" value="PKR88191.1"/>
    <property type="molecule type" value="Genomic_DNA"/>
</dbReference>
<feature type="binding site" evidence="6">
    <location>
        <position position="39"/>
    </location>
    <ligand>
        <name>Fe cation</name>
        <dbReference type="ChEBI" id="CHEBI:24875"/>
        <label>1</label>
    </ligand>
</feature>
<feature type="binding site" evidence="6">
    <location>
        <position position="39"/>
    </location>
    <ligand>
        <name>Fe cation</name>
        <dbReference type="ChEBI" id="CHEBI:24875"/>
        <label>2</label>
    </ligand>
</feature>
<reference evidence="7 8" key="1">
    <citation type="submission" date="2017-12" db="EMBL/GenBank/DDBJ databases">
        <title>Anaerobic carbon monoxide metabolism by Pleomorphomonas carboxyditropha sp. nov., a new mesophilic hydrogenogenic carboxidotroph.</title>
        <authorList>
            <person name="Esquivel-Elizondo S."/>
            <person name="Krajmalnik-Brown R."/>
        </authorList>
    </citation>
    <scope>NUCLEOTIDE SEQUENCE [LARGE SCALE GENOMIC DNA]</scope>
    <source>
        <strain evidence="7 8">R5-392</strain>
    </source>
</reference>
<feature type="binding site" evidence="6">
    <location>
        <position position="67"/>
    </location>
    <ligand>
        <name>Fe cation</name>
        <dbReference type="ChEBI" id="CHEBI:24875"/>
        <label>2</label>
    </ligand>
</feature>
<protein>
    <submittedName>
        <fullName evidence="7">TIGR00282 family metallophosphoesterase</fullName>
    </submittedName>
</protein>
<name>A0A1I4W1W9_9HYPH</name>
<dbReference type="FunFam" id="3.60.21.10:FF:000016">
    <property type="entry name" value="Putative metallophosphoesterase"/>
    <property type="match status" value="1"/>
</dbReference>
<dbReference type="RefSeq" id="WP_101290259.1">
    <property type="nucleotide sequence ID" value="NZ_FOUQ01000014.1"/>
</dbReference>
<dbReference type="GO" id="GO:0004113">
    <property type="term" value="F:2',3'-cyclic-nucleotide 3'-phosphodiesterase activity"/>
    <property type="evidence" value="ECO:0007669"/>
    <property type="project" value="TreeGrafter"/>
</dbReference>
<evidence type="ECO:0000256" key="5">
    <source>
        <dbReference type="PIRSR" id="PIRSR004789-50"/>
    </source>
</evidence>
<evidence type="ECO:0000256" key="1">
    <source>
        <dbReference type="ARBA" id="ARBA00022723"/>
    </source>
</evidence>
<dbReference type="InterPro" id="IPR005235">
    <property type="entry name" value="YmdB-like"/>
</dbReference>
<comment type="caution">
    <text evidence="7">The sequence shown here is derived from an EMBL/GenBank/DDBJ whole genome shotgun (WGS) entry which is preliminary data.</text>
</comment>
<keyword evidence="8" id="KW-1185">Reference proteome</keyword>
<dbReference type="CDD" id="cd07382">
    <property type="entry name" value="MPP_DR1281"/>
    <property type="match status" value="1"/>
</dbReference>
<keyword evidence="2" id="KW-0378">Hydrolase</keyword>
<dbReference type="Gene3D" id="3.60.21.10">
    <property type="match status" value="1"/>
</dbReference>
<dbReference type="PANTHER" id="PTHR36303:SF1">
    <property type="entry name" value="2',3'-CYCLIC-NUCLEOTIDE 2'-PHOSPHODIESTERASE"/>
    <property type="match status" value="1"/>
</dbReference>
<evidence type="ECO:0000256" key="2">
    <source>
        <dbReference type="ARBA" id="ARBA00022801"/>
    </source>
</evidence>
<evidence type="ECO:0000313" key="8">
    <source>
        <dbReference type="Proteomes" id="UP000233491"/>
    </source>
</evidence>
<dbReference type="Proteomes" id="UP000233491">
    <property type="component" value="Unassembled WGS sequence"/>
</dbReference>
<organism evidence="7 8">
    <name type="scientific">Pleomorphomonas diazotrophica</name>
    <dbReference type="NCBI Taxonomy" id="1166257"/>
    <lineage>
        <taxon>Bacteria</taxon>
        <taxon>Pseudomonadati</taxon>
        <taxon>Pseudomonadota</taxon>
        <taxon>Alphaproteobacteria</taxon>
        <taxon>Hyphomicrobiales</taxon>
        <taxon>Pleomorphomonadaceae</taxon>
        <taxon>Pleomorphomonas</taxon>
    </lineage>
</organism>
<comment type="similarity">
    <text evidence="4">Belongs to the YmdB-like family.</text>
</comment>
<evidence type="ECO:0000256" key="3">
    <source>
        <dbReference type="ARBA" id="ARBA00023004"/>
    </source>
</evidence>
<dbReference type="AlphaFoldDB" id="A0A1I4W1W9"/>
<dbReference type="OrthoDB" id="9801109at2"/>
<feature type="binding site" evidence="6">
    <location>
        <position position="40"/>
    </location>
    <ligand>
        <name>Fe cation</name>
        <dbReference type="ChEBI" id="CHEBI:24875"/>
        <label>1</label>
    </ligand>
</feature>
<evidence type="ECO:0000256" key="4">
    <source>
        <dbReference type="ARBA" id="ARBA00061401"/>
    </source>
</evidence>
<dbReference type="PANTHER" id="PTHR36303">
    <property type="entry name" value="2',3'-CYCLIC-NUCLEOTIDE 2'-PHOSPHODIESTERASE"/>
    <property type="match status" value="1"/>
</dbReference>
<proteinExistence type="inferred from homology"/>